<proteinExistence type="predicted"/>
<protein>
    <submittedName>
        <fullName evidence="1">Uncharacterized protein</fullName>
    </submittedName>
</protein>
<name>A0A8T0IN55_CERPU</name>
<accession>A0A8T0IN55</accession>
<evidence type="ECO:0000313" key="2">
    <source>
        <dbReference type="Proteomes" id="UP000822688"/>
    </source>
</evidence>
<comment type="caution">
    <text evidence="1">The sequence shown here is derived from an EMBL/GenBank/DDBJ whole genome shotgun (WGS) entry which is preliminary data.</text>
</comment>
<reference evidence="1" key="1">
    <citation type="submission" date="2020-06" db="EMBL/GenBank/DDBJ databases">
        <title>WGS assembly of Ceratodon purpureus strain R40.</title>
        <authorList>
            <person name="Carey S.B."/>
            <person name="Jenkins J."/>
            <person name="Shu S."/>
            <person name="Lovell J.T."/>
            <person name="Sreedasyam A."/>
            <person name="Maumus F."/>
            <person name="Tiley G.P."/>
            <person name="Fernandez-Pozo N."/>
            <person name="Barry K."/>
            <person name="Chen C."/>
            <person name="Wang M."/>
            <person name="Lipzen A."/>
            <person name="Daum C."/>
            <person name="Saski C.A."/>
            <person name="Payton A.C."/>
            <person name="Mcbreen J.C."/>
            <person name="Conrad R.E."/>
            <person name="Kollar L.M."/>
            <person name="Olsson S."/>
            <person name="Huttunen S."/>
            <person name="Landis J.B."/>
            <person name="Wickett N.J."/>
            <person name="Johnson M.G."/>
            <person name="Rensing S.A."/>
            <person name="Grimwood J."/>
            <person name="Schmutz J."/>
            <person name="Mcdaniel S.F."/>
        </authorList>
    </citation>
    <scope>NUCLEOTIDE SEQUENCE</scope>
    <source>
        <strain evidence="1">R40</strain>
    </source>
</reference>
<dbReference type="EMBL" id="CM026423">
    <property type="protein sequence ID" value="KAG0584427.1"/>
    <property type="molecule type" value="Genomic_DNA"/>
</dbReference>
<dbReference type="AlphaFoldDB" id="A0A8T0IN55"/>
<sequence length="182" mass="20183">MADGEAAATACVDAVLKSAPVPKQNEPPKILPTLNVPQDDALVKKGCEQELQGDIHSEFYVEAKKNINPEMILRHLQITLAGIQHQPPRKDFSNQYIQKEKVFIAMLEEFSLEAILFKEKDLVFLQQFLDHVLDVHDGEKIIISPVKNSPPTGDPVLEALASAPSCYYRTSAVLLAPILDDI</sequence>
<gene>
    <name evidence="1" type="ORF">KC19_3G208700</name>
</gene>
<keyword evidence="2" id="KW-1185">Reference proteome</keyword>
<dbReference type="Proteomes" id="UP000822688">
    <property type="component" value="Chromosome 3"/>
</dbReference>
<evidence type="ECO:0000313" key="1">
    <source>
        <dbReference type="EMBL" id="KAG0584427.1"/>
    </source>
</evidence>
<organism evidence="1 2">
    <name type="scientific">Ceratodon purpureus</name>
    <name type="common">Fire moss</name>
    <name type="synonym">Dicranum purpureum</name>
    <dbReference type="NCBI Taxonomy" id="3225"/>
    <lineage>
        <taxon>Eukaryota</taxon>
        <taxon>Viridiplantae</taxon>
        <taxon>Streptophyta</taxon>
        <taxon>Embryophyta</taxon>
        <taxon>Bryophyta</taxon>
        <taxon>Bryophytina</taxon>
        <taxon>Bryopsida</taxon>
        <taxon>Dicranidae</taxon>
        <taxon>Pseudoditrichales</taxon>
        <taxon>Ditrichaceae</taxon>
        <taxon>Ceratodon</taxon>
    </lineage>
</organism>